<keyword evidence="4" id="KW-1185">Reference proteome</keyword>
<feature type="transmembrane region" description="Helical" evidence="1">
    <location>
        <begin position="70"/>
        <end position="90"/>
    </location>
</feature>
<feature type="transmembrane region" description="Helical" evidence="1">
    <location>
        <begin position="239"/>
        <end position="256"/>
    </location>
</feature>
<feature type="transmembrane region" description="Helical" evidence="1">
    <location>
        <begin position="198"/>
        <end position="219"/>
    </location>
</feature>
<evidence type="ECO:0000256" key="1">
    <source>
        <dbReference type="SAM" id="Phobius"/>
    </source>
</evidence>
<feature type="domain" description="DUF4328" evidence="2">
    <location>
        <begin position="102"/>
        <end position="260"/>
    </location>
</feature>
<comment type="caution">
    <text evidence="3">The sequence shown here is derived from an EMBL/GenBank/DDBJ whole genome shotgun (WGS) entry which is preliminary data.</text>
</comment>
<feature type="transmembrane region" description="Helical" evidence="1">
    <location>
        <begin position="115"/>
        <end position="136"/>
    </location>
</feature>
<evidence type="ECO:0000313" key="4">
    <source>
        <dbReference type="Proteomes" id="UP001250662"/>
    </source>
</evidence>
<sequence>MTRQERLVFCKKCENRYLDLQKGLLCKLTEKEADFEGECADFKEDLQKKYILKPKKPIRPNAKRAKWAEYSLWAILVIGIISFISSYLQYDLLLKVQEGFVVSDPELEDNDLREGIVGITYSVLFIISAITYIRWFRRAYYNLHSRTLTPLYDEGWAAGAWFIPILNLFRPYKIMMEIDEETSTLIEKRKENTIKRTGGLIGAWWALWIISGMVDRYAFKLGWRAETLDEFLTSTQAEMVGMLVEFPLVILAILVVRKISDKEIFLSKLELQKSLTVS</sequence>
<keyword evidence="1" id="KW-1133">Transmembrane helix</keyword>
<protein>
    <submittedName>
        <fullName evidence="3">DUF4328 domain-containing protein</fullName>
    </submittedName>
</protein>
<evidence type="ECO:0000259" key="2">
    <source>
        <dbReference type="Pfam" id="PF14219"/>
    </source>
</evidence>
<keyword evidence="1" id="KW-0472">Membrane</keyword>
<organism evidence="3 4">
    <name type="scientific">Croceitalea vernalis</name>
    <dbReference type="NCBI Taxonomy" id="3075599"/>
    <lineage>
        <taxon>Bacteria</taxon>
        <taxon>Pseudomonadati</taxon>
        <taxon>Bacteroidota</taxon>
        <taxon>Flavobacteriia</taxon>
        <taxon>Flavobacteriales</taxon>
        <taxon>Flavobacteriaceae</taxon>
        <taxon>Croceitalea</taxon>
    </lineage>
</organism>
<dbReference type="RefSeq" id="WP_311386962.1">
    <property type="nucleotide sequence ID" value="NZ_JAVRHU010000001.1"/>
</dbReference>
<dbReference type="Proteomes" id="UP001250662">
    <property type="component" value="Unassembled WGS sequence"/>
</dbReference>
<dbReference type="InterPro" id="IPR025565">
    <property type="entry name" value="DUF4328"/>
</dbReference>
<proteinExistence type="predicted"/>
<gene>
    <name evidence="3" type="ORF">RM520_03295</name>
</gene>
<reference evidence="3 4" key="1">
    <citation type="submission" date="2023-09" db="EMBL/GenBank/DDBJ databases">
        <authorList>
            <person name="Rey-Velasco X."/>
        </authorList>
    </citation>
    <scope>NUCLEOTIDE SEQUENCE [LARGE SCALE GENOMIC DNA]</scope>
    <source>
        <strain evidence="3 4">P007</strain>
    </source>
</reference>
<keyword evidence="1" id="KW-0812">Transmembrane</keyword>
<accession>A0ABU3BEQ4</accession>
<name>A0ABU3BEQ4_9FLAO</name>
<dbReference type="EMBL" id="JAVRHU010000001">
    <property type="protein sequence ID" value="MDT0620634.1"/>
    <property type="molecule type" value="Genomic_DNA"/>
</dbReference>
<dbReference type="Pfam" id="PF14219">
    <property type="entry name" value="DUF4328"/>
    <property type="match status" value="1"/>
</dbReference>
<evidence type="ECO:0000313" key="3">
    <source>
        <dbReference type="EMBL" id="MDT0620634.1"/>
    </source>
</evidence>